<dbReference type="STRING" id="1314781.A0A165Z8P0"/>
<feature type="region of interest" description="Disordered" evidence="1">
    <location>
        <begin position="545"/>
        <end position="565"/>
    </location>
</feature>
<feature type="compositionally biased region" description="Low complexity" evidence="1">
    <location>
        <begin position="277"/>
        <end position="289"/>
    </location>
</feature>
<feature type="compositionally biased region" description="Polar residues" evidence="1">
    <location>
        <begin position="545"/>
        <end position="554"/>
    </location>
</feature>
<dbReference type="EMBL" id="KV426494">
    <property type="protein sequence ID" value="KZV80349.1"/>
    <property type="molecule type" value="Genomic_DNA"/>
</dbReference>
<accession>A0A165Z8P0</accession>
<evidence type="ECO:0000256" key="1">
    <source>
        <dbReference type="SAM" id="MobiDB-lite"/>
    </source>
</evidence>
<reference evidence="2 3" key="1">
    <citation type="journal article" date="2016" name="Mol. Biol. Evol.">
        <title>Comparative Genomics of Early-Diverging Mushroom-Forming Fungi Provides Insights into the Origins of Lignocellulose Decay Capabilities.</title>
        <authorList>
            <person name="Nagy L.G."/>
            <person name="Riley R."/>
            <person name="Tritt A."/>
            <person name="Adam C."/>
            <person name="Daum C."/>
            <person name="Floudas D."/>
            <person name="Sun H."/>
            <person name="Yadav J.S."/>
            <person name="Pangilinan J."/>
            <person name="Larsson K.H."/>
            <person name="Matsuura K."/>
            <person name="Barry K."/>
            <person name="Labutti K."/>
            <person name="Kuo R."/>
            <person name="Ohm R.A."/>
            <person name="Bhattacharya S.S."/>
            <person name="Shirouzu T."/>
            <person name="Yoshinaga Y."/>
            <person name="Martin F.M."/>
            <person name="Grigoriev I.V."/>
            <person name="Hibbett D.S."/>
        </authorList>
    </citation>
    <scope>NUCLEOTIDE SEQUENCE [LARGE SCALE GENOMIC DNA]</scope>
    <source>
        <strain evidence="2 3">HHB12029</strain>
    </source>
</reference>
<organism evidence="2 3">
    <name type="scientific">Exidia glandulosa HHB12029</name>
    <dbReference type="NCBI Taxonomy" id="1314781"/>
    <lineage>
        <taxon>Eukaryota</taxon>
        <taxon>Fungi</taxon>
        <taxon>Dikarya</taxon>
        <taxon>Basidiomycota</taxon>
        <taxon>Agaricomycotina</taxon>
        <taxon>Agaricomycetes</taxon>
        <taxon>Auriculariales</taxon>
        <taxon>Exidiaceae</taxon>
        <taxon>Exidia</taxon>
    </lineage>
</organism>
<evidence type="ECO:0000313" key="3">
    <source>
        <dbReference type="Proteomes" id="UP000077266"/>
    </source>
</evidence>
<dbReference type="InParanoid" id="A0A165Z8P0"/>
<dbReference type="AlphaFoldDB" id="A0A165Z8P0"/>
<sequence length="565" mass="61074">MHTRRTSTLPVLSLALPRPSLPRTSSGTPAPQTPRTAVAPAKTRKRSLSSPRTSSDSWGSYSEQGDEDGVEWLPENVCLLATTLDMLPGRITTPFHGPVPPGNFLDRLAREVVEAKGKDWPHSIRATRVKLLEIARALPHRDTIHEEHEEELARIAAEESKENVSIKRPLYRQSSMDFLPKKREIQLSANLGRLSSRLQRTDRIVNPGYHPYPRPASRSPTPPLSTEENASQAAPSTRSQTLRARALTTSGAGSARPPMRRVASVMLAHPKASSSQPVTPVEPRTPTTPSLANVPCTGVAVAPRIKRAGSFNAPANPTALKRAPSFSGSSSLRSVATVASALARVGEASAEAPSTSSDEEEKARQRKSKRARTGIATSVEKGVAKSPKTRSMTRAEKAVGTSTTATIAPKDGQTKPKLRPKQQQPQPQQHRRSPSYFGDELPFVPAQPVDPRKMPFPAEREATPALSSAAPSPPQSTAGDQEMSDTQGEAESTSTVRASKRQRPKLHIDTQNENNVNGGGPPHQRTLRRSRMTAFPTRRISFSTFVAPSNSQPSGEGLQSAIQLS</sequence>
<dbReference type="OrthoDB" id="433738at2759"/>
<feature type="compositionally biased region" description="Low complexity" evidence="1">
    <location>
        <begin position="48"/>
        <end position="57"/>
    </location>
</feature>
<feature type="compositionally biased region" description="Low complexity" evidence="1">
    <location>
        <begin position="463"/>
        <end position="478"/>
    </location>
</feature>
<feature type="compositionally biased region" description="Basic and acidic residues" evidence="1">
    <location>
        <begin position="450"/>
        <end position="462"/>
    </location>
</feature>
<feature type="region of interest" description="Disordered" evidence="1">
    <location>
        <begin position="346"/>
        <end position="529"/>
    </location>
</feature>
<feature type="region of interest" description="Disordered" evidence="1">
    <location>
        <begin position="198"/>
        <end position="292"/>
    </location>
</feature>
<gene>
    <name evidence="2" type="ORF">EXIGLDRAFT_781114</name>
</gene>
<dbReference type="Proteomes" id="UP000077266">
    <property type="component" value="Unassembled WGS sequence"/>
</dbReference>
<feature type="compositionally biased region" description="Polar residues" evidence="1">
    <location>
        <begin position="484"/>
        <end position="497"/>
    </location>
</feature>
<proteinExistence type="predicted"/>
<feature type="region of interest" description="Disordered" evidence="1">
    <location>
        <begin position="309"/>
        <end position="331"/>
    </location>
</feature>
<feature type="region of interest" description="Disordered" evidence="1">
    <location>
        <begin position="1"/>
        <end position="67"/>
    </location>
</feature>
<feature type="compositionally biased region" description="Low complexity" evidence="1">
    <location>
        <begin position="9"/>
        <end position="29"/>
    </location>
</feature>
<name>A0A165Z8P0_EXIGL</name>
<feature type="compositionally biased region" description="Polar residues" evidence="1">
    <location>
        <begin position="224"/>
        <end position="252"/>
    </location>
</feature>
<evidence type="ECO:0000313" key="2">
    <source>
        <dbReference type="EMBL" id="KZV80349.1"/>
    </source>
</evidence>
<protein>
    <submittedName>
        <fullName evidence="2">Uncharacterized protein</fullName>
    </submittedName>
</protein>
<keyword evidence="3" id="KW-1185">Reference proteome</keyword>